<organism evidence="1 2">
    <name type="scientific">Hibiscus sabdariffa</name>
    <name type="common">roselle</name>
    <dbReference type="NCBI Taxonomy" id="183260"/>
    <lineage>
        <taxon>Eukaryota</taxon>
        <taxon>Viridiplantae</taxon>
        <taxon>Streptophyta</taxon>
        <taxon>Embryophyta</taxon>
        <taxon>Tracheophyta</taxon>
        <taxon>Spermatophyta</taxon>
        <taxon>Magnoliopsida</taxon>
        <taxon>eudicotyledons</taxon>
        <taxon>Gunneridae</taxon>
        <taxon>Pentapetalae</taxon>
        <taxon>rosids</taxon>
        <taxon>malvids</taxon>
        <taxon>Malvales</taxon>
        <taxon>Malvaceae</taxon>
        <taxon>Malvoideae</taxon>
        <taxon>Hibiscus</taxon>
    </lineage>
</organism>
<accession>A0ABR2AX08</accession>
<comment type="caution">
    <text evidence="1">The sequence shown here is derived from an EMBL/GenBank/DDBJ whole genome shotgun (WGS) entry which is preliminary data.</text>
</comment>
<name>A0ABR2AX08_9ROSI</name>
<keyword evidence="2" id="KW-1185">Reference proteome</keyword>
<dbReference type="Proteomes" id="UP001472677">
    <property type="component" value="Unassembled WGS sequence"/>
</dbReference>
<protein>
    <submittedName>
        <fullName evidence="1">Uncharacterized protein</fullName>
    </submittedName>
</protein>
<reference evidence="1 2" key="1">
    <citation type="journal article" date="2024" name="G3 (Bethesda)">
        <title>Genome assembly of Hibiscus sabdariffa L. provides insights into metabolisms of medicinal natural products.</title>
        <authorList>
            <person name="Kim T."/>
        </authorList>
    </citation>
    <scope>NUCLEOTIDE SEQUENCE [LARGE SCALE GENOMIC DNA]</scope>
    <source>
        <strain evidence="1">TK-2024</strain>
        <tissue evidence="1">Old leaves</tissue>
    </source>
</reference>
<sequence length="97" mass="10610">MSQSLMSLDLGVMVVVTDVMDLNAPQSMRHFSYVMTSNVEEVSADAKDVSVQGMPLFEVPSMSSFWDMVRGSNGSLPHDNLTSDMNADLHENDVIIG</sequence>
<gene>
    <name evidence="1" type="ORF">V6N12_066917</name>
</gene>
<evidence type="ECO:0000313" key="2">
    <source>
        <dbReference type="Proteomes" id="UP001472677"/>
    </source>
</evidence>
<proteinExistence type="predicted"/>
<evidence type="ECO:0000313" key="1">
    <source>
        <dbReference type="EMBL" id="KAK8498775.1"/>
    </source>
</evidence>
<dbReference type="EMBL" id="JBBPBM010000247">
    <property type="protein sequence ID" value="KAK8498775.1"/>
    <property type="molecule type" value="Genomic_DNA"/>
</dbReference>